<evidence type="ECO:0000313" key="3">
    <source>
        <dbReference type="EMBL" id="OBR98348.1"/>
    </source>
</evidence>
<feature type="chain" id="PRO_5008342641" description="VWA7 N-terminal domain-containing protein" evidence="1">
    <location>
        <begin position="33"/>
        <end position="291"/>
    </location>
</feature>
<evidence type="ECO:0000256" key="1">
    <source>
        <dbReference type="SAM" id="SignalP"/>
    </source>
</evidence>
<feature type="signal peptide" evidence="1">
    <location>
        <begin position="1"/>
        <end position="32"/>
    </location>
</feature>
<feature type="domain" description="VWA7 N-terminal" evidence="2">
    <location>
        <begin position="122"/>
        <end position="147"/>
    </location>
</feature>
<evidence type="ECO:0000313" key="4">
    <source>
        <dbReference type="Proteomes" id="UP000093757"/>
    </source>
</evidence>
<dbReference type="Proteomes" id="UP000093757">
    <property type="component" value="Unassembled WGS sequence"/>
</dbReference>
<evidence type="ECO:0000259" key="2">
    <source>
        <dbReference type="Pfam" id="PF25107"/>
    </source>
</evidence>
<comment type="caution">
    <text evidence="3">The sequence shown here is derived from an EMBL/GenBank/DDBJ whole genome shotgun (WGS) entry which is preliminary data.</text>
</comment>
<dbReference type="PROSITE" id="PS51318">
    <property type="entry name" value="TAT"/>
    <property type="match status" value="1"/>
</dbReference>
<dbReference type="EMBL" id="MAEM01000527">
    <property type="protein sequence ID" value="OBR98348.1"/>
    <property type="molecule type" value="Genomic_DNA"/>
</dbReference>
<accession>A0A1A6B7Y1</accession>
<sequence>MTLTRRHPLGILVAIVASLAALASFGAPPAHAFYVKYHETITRNALPADQVSQLAINQILVGPPPGGGAMGSDVFATDEFRHLDNSINPVDICNRARQAWDVFSPVVLSGSVLNGNVEADGPGARAAFGALLHTQQDFYAHSNWVEENVAIGQLDRLAPPIFPTCNPADFPADLHTGYYNIDFSQQFPLEGCPAGGPPPGFQECHTVLNKDGPHTPRGAQVIPGTSMTMYDLAAKLATEASTNLYTTVRDWVANENGQNAAVQLFQQGGPMPSLNDLPHIPNIPNLPYTGS</sequence>
<dbReference type="Pfam" id="PF25107">
    <property type="entry name" value="VWA7_N"/>
    <property type="match status" value="1"/>
</dbReference>
<dbReference type="InterPro" id="IPR056862">
    <property type="entry name" value="VWA7_N"/>
</dbReference>
<protein>
    <recommendedName>
        <fullName evidence="2">VWA7 N-terminal domain-containing protein</fullName>
    </recommendedName>
</protein>
<keyword evidence="1" id="KW-0732">Signal</keyword>
<name>A0A1A6B7Y1_MYCGO</name>
<dbReference type="RefSeq" id="WP_065137216.1">
    <property type="nucleotide sequence ID" value="NZ_JACKSU010000076.1"/>
</dbReference>
<reference evidence="3 4" key="1">
    <citation type="submission" date="2016-06" db="EMBL/GenBank/DDBJ databases">
        <authorList>
            <person name="Kjaerup R.B."/>
            <person name="Dalgaard T.S."/>
            <person name="Juul-Madsen H.R."/>
        </authorList>
    </citation>
    <scope>NUCLEOTIDE SEQUENCE [LARGE SCALE GENOMIC DNA]</scope>
    <source>
        <strain evidence="3 4">1245752.6</strain>
    </source>
</reference>
<organism evidence="3 4">
    <name type="scientific">Mycobacterium gordonae</name>
    <dbReference type="NCBI Taxonomy" id="1778"/>
    <lineage>
        <taxon>Bacteria</taxon>
        <taxon>Bacillati</taxon>
        <taxon>Actinomycetota</taxon>
        <taxon>Actinomycetes</taxon>
        <taxon>Mycobacteriales</taxon>
        <taxon>Mycobacteriaceae</taxon>
        <taxon>Mycobacterium</taxon>
    </lineage>
</organism>
<proteinExistence type="predicted"/>
<dbReference type="InterPro" id="IPR006311">
    <property type="entry name" value="TAT_signal"/>
</dbReference>
<gene>
    <name evidence="3" type="ORF">A9W98_35830</name>
</gene>
<dbReference type="AlphaFoldDB" id="A0A1A6B7Y1"/>